<organism evidence="5 6">
    <name type="scientific">Buchnera aphidicola subsp. Schlechtendalia chinensis</name>
    <dbReference type="NCBI Taxonomy" id="118110"/>
    <lineage>
        <taxon>Bacteria</taxon>
        <taxon>Pseudomonadati</taxon>
        <taxon>Pseudomonadota</taxon>
        <taxon>Gammaproteobacteria</taxon>
        <taxon>Enterobacterales</taxon>
        <taxon>Erwiniaceae</taxon>
        <taxon>Buchnera</taxon>
    </lineage>
</organism>
<dbReference type="EMBL" id="CP011299">
    <property type="protein sequence ID" value="ANF17079.1"/>
    <property type="molecule type" value="Genomic_DNA"/>
</dbReference>
<dbReference type="Gene3D" id="3.30.420.40">
    <property type="match status" value="2"/>
</dbReference>
<reference evidence="5 6" key="1">
    <citation type="submission" date="2015-04" db="EMBL/GenBank/DDBJ databases">
        <title>Buchnera aphidicola assembly.</title>
        <authorList>
            <person name="Zhang Y."/>
        </authorList>
    </citation>
    <scope>NUCLEOTIDE SEQUENCE [LARGE SCALE GENOMIC DNA]</scope>
    <source>
        <strain evidence="5 6">SC</strain>
    </source>
</reference>
<feature type="domain" description="Gcp-like" evidence="4">
    <location>
        <begin position="31"/>
        <end position="134"/>
    </location>
</feature>
<dbReference type="SUPFAM" id="SSF53067">
    <property type="entry name" value="Actin-like ATPase domain"/>
    <property type="match status" value="1"/>
</dbReference>
<dbReference type="GO" id="GO:0005829">
    <property type="term" value="C:cytosol"/>
    <property type="evidence" value="ECO:0007669"/>
    <property type="project" value="TreeGrafter"/>
</dbReference>
<evidence type="ECO:0000259" key="4">
    <source>
        <dbReference type="Pfam" id="PF00814"/>
    </source>
</evidence>
<dbReference type="PANTHER" id="PTHR11735:SF11">
    <property type="entry name" value="TRNA THREONYLCARBAMOYLADENOSINE BIOSYNTHESIS PROTEIN TSAB"/>
    <property type="match status" value="1"/>
</dbReference>
<gene>
    <name evidence="5" type="ORF">XW81_01510</name>
</gene>
<evidence type="ECO:0000256" key="1">
    <source>
        <dbReference type="ARBA" id="ARBA00010493"/>
    </source>
</evidence>
<evidence type="ECO:0000256" key="2">
    <source>
        <dbReference type="ARBA" id="ARBA00019012"/>
    </source>
</evidence>
<protein>
    <recommendedName>
        <fullName evidence="2">tRNA threonylcarbamoyladenosine biosynthesis protein TsaB</fullName>
    </recommendedName>
    <alternativeName>
        <fullName evidence="3">t(6)A37 threonylcarbamoyladenosine biosynthesis protein TsaB</fullName>
    </alternativeName>
</protein>
<accession>A0A172WDM4</accession>
<sequence length="222" mass="25663">MSKTILAFETSISNCSVSLLYKNCIYNDNKICNKNQTQYILPMIKKILKKNSVCLNEIDIIAIPKGPGNFIGTRTAIAIAQGLSLGLRIPIISLSTTLIIAEQAWKTFKQPRILIILKITETKIYLVQHEKMQKNYWKTINSKKIFTISEVIKKMYSLKNKWIVIGDNLKLFSQDVYKNLKFTNVSFPKSEFIISLYLSNSRYKKCQLSHTIFPIYFQKSIF</sequence>
<evidence type="ECO:0000313" key="6">
    <source>
        <dbReference type="Proteomes" id="UP000077654"/>
    </source>
</evidence>
<dbReference type="NCBIfam" id="TIGR03725">
    <property type="entry name" value="T6A_YeaZ"/>
    <property type="match status" value="1"/>
</dbReference>
<dbReference type="InterPro" id="IPR022496">
    <property type="entry name" value="T6A_TsaB"/>
</dbReference>
<keyword evidence="6" id="KW-1185">Reference proteome</keyword>
<dbReference type="Pfam" id="PF00814">
    <property type="entry name" value="TsaD"/>
    <property type="match status" value="1"/>
</dbReference>
<dbReference type="Proteomes" id="UP000077654">
    <property type="component" value="Chromosome"/>
</dbReference>
<comment type="similarity">
    <text evidence="1">Belongs to the KAE1 / TsaD family. TsaB subfamily.</text>
</comment>
<proteinExistence type="inferred from homology"/>
<dbReference type="OrthoDB" id="9809995at2"/>
<name>A0A172WDM4_BUCSC</name>
<evidence type="ECO:0000313" key="5">
    <source>
        <dbReference type="EMBL" id="ANF17079.1"/>
    </source>
</evidence>
<dbReference type="PATRIC" id="fig|118110.3.peg.305"/>
<evidence type="ECO:0000256" key="3">
    <source>
        <dbReference type="ARBA" id="ARBA00032446"/>
    </source>
</evidence>
<dbReference type="InterPro" id="IPR000905">
    <property type="entry name" value="Gcp-like_dom"/>
</dbReference>
<dbReference type="PANTHER" id="PTHR11735">
    <property type="entry name" value="TRNA N6-ADENOSINE THREONYLCARBAMOYLTRANSFERASE"/>
    <property type="match status" value="1"/>
</dbReference>
<dbReference type="AlphaFoldDB" id="A0A172WDM4"/>
<dbReference type="InterPro" id="IPR043129">
    <property type="entry name" value="ATPase_NBD"/>
</dbReference>
<dbReference type="GO" id="GO:0002949">
    <property type="term" value="P:tRNA threonylcarbamoyladenosine modification"/>
    <property type="evidence" value="ECO:0007669"/>
    <property type="project" value="InterPro"/>
</dbReference>
<dbReference type="STRING" id="118110.XW81_01510"/>
<dbReference type="RefSeq" id="WP_075474200.1">
    <property type="nucleotide sequence ID" value="NZ_CP011299.1"/>
</dbReference>